<dbReference type="SUPFAM" id="SSF48435">
    <property type="entry name" value="Bacterial muramidases"/>
    <property type="match status" value="1"/>
</dbReference>
<evidence type="ECO:0000256" key="3">
    <source>
        <dbReference type="SAM" id="SignalP"/>
    </source>
</evidence>
<evidence type="ECO:0000256" key="2">
    <source>
        <dbReference type="ARBA" id="ARBA00022729"/>
    </source>
</evidence>
<feature type="domain" description="Lytic transglycosylase superhelical linker" evidence="5">
    <location>
        <begin position="407"/>
        <end position="472"/>
    </location>
</feature>
<dbReference type="InterPro" id="IPR012289">
    <property type="entry name" value="Lytic_TGlycosylase_superhlx_L"/>
</dbReference>
<proteinExistence type="inferred from homology"/>
<dbReference type="InterPro" id="IPR008258">
    <property type="entry name" value="Transglycosylase_SLT_dom_1"/>
</dbReference>
<evidence type="ECO:0000313" key="6">
    <source>
        <dbReference type="EMBL" id="MBF6058439.1"/>
    </source>
</evidence>
<reference evidence="6 7" key="1">
    <citation type="submission" date="2020-11" db="EMBL/GenBank/DDBJ databases">
        <title>Sulfur oxidizing isolate from Hospital Hole Sinkhole.</title>
        <authorList>
            <person name="Scott K.M."/>
        </authorList>
    </citation>
    <scope>NUCLEOTIDE SEQUENCE [LARGE SCALE GENOMIC DNA]</scope>
    <source>
        <strain evidence="6 7">HH1</strain>
    </source>
</reference>
<evidence type="ECO:0000313" key="7">
    <source>
        <dbReference type="Proteomes" id="UP001193680"/>
    </source>
</evidence>
<dbReference type="EMBL" id="JACBGI020000018">
    <property type="protein sequence ID" value="MBF6058439.1"/>
    <property type="molecule type" value="Genomic_DNA"/>
</dbReference>
<dbReference type="InterPro" id="IPR023346">
    <property type="entry name" value="Lysozyme-like_dom_sf"/>
</dbReference>
<dbReference type="PANTHER" id="PTHR37423">
    <property type="entry name" value="SOLUBLE LYTIC MUREIN TRANSGLYCOSYLASE-RELATED"/>
    <property type="match status" value="1"/>
</dbReference>
<dbReference type="Proteomes" id="UP001193680">
    <property type="component" value="Unassembled WGS sequence"/>
</dbReference>
<gene>
    <name evidence="6" type="ORF">H8792_008805</name>
</gene>
<dbReference type="Gene3D" id="1.10.530.10">
    <property type="match status" value="1"/>
</dbReference>
<evidence type="ECO:0000259" key="4">
    <source>
        <dbReference type="Pfam" id="PF01464"/>
    </source>
</evidence>
<dbReference type="InterPro" id="IPR008939">
    <property type="entry name" value="Lytic_TGlycosylase_superhlx_U"/>
</dbReference>
<comment type="caution">
    <text evidence="6">The sequence shown here is derived from an EMBL/GenBank/DDBJ whole genome shotgun (WGS) entry which is preliminary data.</text>
</comment>
<accession>A0ABS0BZM7</accession>
<organism evidence="6 7">
    <name type="scientific">Thiomicrorhabdus heinhorstiae</name>
    <dbReference type="NCBI Taxonomy" id="2748010"/>
    <lineage>
        <taxon>Bacteria</taxon>
        <taxon>Pseudomonadati</taxon>
        <taxon>Pseudomonadota</taxon>
        <taxon>Gammaproteobacteria</taxon>
        <taxon>Thiotrichales</taxon>
        <taxon>Piscirickettsiaceae</taxon>
        <taxon>Thiomicrorhabdus</taxon>
    </lineage>
</organism>
<dbReference type="Gene3D" id="1.25.20.10">
    <property type="entry name" value="Bacterial muramidases"/>
    <property type="match status" value="1"/>
</dbReference>
<evidence type="ECO:0000259" key="5">
    <source>
        <dbReference type="Pfam" id="PF14718"/>
    </source>
</evidence>
<dbReference type="Pfam" id="PF14718">
    <property type="entry name" value="SLT_L"/>
    <property type="match status" value="1"/>
</dbReference>
<dbReference type="RefSeq" id="WP_185978584.1">
    <property type="nucleotide sequence ID" value="NZ_JACBGI020000018.1"/>
</dbReference>
<feature type="signal peptide" evidence="3">
    <location>
        <begin position="1"/>
        <end position="24"/>
    </location>
</feature>
<protein>
    <submittedName>
        <fullName evidence="6">Transglycosylase SLT domain-containing protein</fullName>
    </submittedName>
</protein>
<evidence type="ECO:0000256" key="1">
    <source>
        <dbReference type="ARBA" id="ARBA00007734"/>
    </source>
</evidence>
<feature type="chain" id="PRO_5046265715" evidence="3">
    <location>
        <begin position="25"/>
        <end position="655"/>
    </location>
</feature>
<name>A0ABS0BZM7_9GAMM</name>
<keyword evidence="7" id="KW-1185">Reference proteome</keyword>
<dbReference type="CDD" id="cd13401">
    <property type="entry name" value="Slt70-like"/>
    <property type="match status" value="1"/>
</dbReference>
<keyword evidence="2 3" id="KW-0732">Signal</keyword>
<dbReference type="Pfam" id="PF01464">
    <property type="entry name" value="SLT"/>
    <property type="match status" value="1"/>
</dbReference>
<dbReference type="PANTHER" id="PTHR37423:SF5">
    <property type="entry name" value="SOLUBLE LYTIC MUREIN TRANSGLYCOSYLASE"/>
    <property type="match status" value="1"/>
</dbReference>
<comment type="similarity">
    <text evidence="1">Belongs to the transglycosylase Slt family.</text>
</comment>
<dbReference type="Gene3D" id="1.10.1240.20">
    <property type="entry name" value="Lytic transglycosylase, superhelical linker domain"/>
    <property type="match status" value="1"/>
</dbReference>
<dbReference type="InterPro" id="IPR037061">
    <property type="entry name" value="Lytic_TGlycoase_superhlx_L_sf"/>
</dbReference>
<dbReference type="SUPFAM" id="SSF53955">
    <property type="entry name" value="Lysozyme-like"/>
    <property type="match status" value="1"/>
</dbReference>
<feature type="domain" description="Transglycosylase SLT" evidence="4">
    <location>
        <begin position="485"/>
        <end position="600"/>
    </location>
</feature>
<sequence>MFKSRALILLYFLSALLPWQQAFAQNEKALSREQQAFLDAYDAVRANDRQAIASYKRQLKNYPLYPYILYHDYRLHLKSTPTSELERFLRNYKGTYMADQLNTRWLKLIAQKKEWQRYLKVYKPQKSTDLQCLNVQALANSKHTTEALKLAKPLWNKQIKLSSSCAPLEPLLLKHHRLSGSMIWQKIEDAMSKRQITEAKRLSKYLSNKDQASFKKWLDVYSKPSSVTELKNQKMDRHIKRVIFKQAVKRLARKDTQGAKSLLDDLSGKFYLTKGDVNELNRYVALRTAYRYAPEAKALLEEVNHNGAPTEDSLRWQAQINIKNSEWLDLLDTIDLMPAEEQNDKQWRYWKARALENTGQKTQATQIYNGLANSRSYYGFMAADRLNRAYQFNPNPVKVEKPEKLIQKYPALRRIQELMAIDWINTSQTEWRYLLPQVKRDELQAIAVLAHKWQQHPQVIRTLAIAKKWDDIQLRFPTPHKQPVMQNAEKNSLDPAWIYGIIRRESAFSESVQSSAGAVGLMQLMPSTARYIGRKIGAGKVNTSALKDPERNIQLGSAYLSYLKEKYGGNLILATAAYNAGPKRVDSWIPENGTLSADQWIDSIPFTETRNYVKAVMEYKTIFKSLLNKRYDRLSNLMTAIGQNNIARATDSQHP</sequence>